<accession>A0A8H7V297</accession>
<keyword evidence="3" id="KW-1185">Reference proteome</keyword>
<dbReference type="AlphaFoldDB" id="A0A8H7V297"/>
<gene>
    <name evidence="2" type="ORF">INT47_005849</name>
</gene>
<evidence type="ECO:0000313" key="2">
    <source>
        <dbReference type="EMBL" id="KAG2200693.1"/>
    </source>
</evidence>
<feature type="region of interest" description="Disordered" evidence="1">
    <location>
        <begin position="45"/>
        <end position="65"/>
    </location>
</feature>
<reference evidence="2" key="1">
    <citation type="submission" date="2020-12" db="EMBL/GenBank/DDBJ databases">
        <title>Metabolic potential, ecology and presence of endohyphal bacteria is reflected in genomic diversity of Mucoromycotina.</title>
        <authorList>
            <person name="Muszewska A."/>
            <person name="Okrasinska A."/>
            <person name="Steczkiewicz K."/>
            <person name="Drgas O."/>
            <person name="Orlowska M."/>
            <person name="Perlinska-Lenart U."/>
            <person name="Aleksandrzak-Piekarczyk T."/>
            <person name="Szatraj K."/>
            <person name="Zielenkiewicz U."/>
            <person name="Pilsyk S."/>
            <person name="Malc E."/>
            <person name="Mieczkowski P."/>
            <person name="Kruszewska J.S."/>
            <person name="Biernat P."/>
            <person name="Pawlowska J."/>
        </authorList>
    </citation>
    <scope>NUCLEOTIDE SEQUENCE</scope>
    <source>
        <strain evidence="2">WA0000017839</strain>
    </source>
</reference>
<proteinExistence type="predicted"/>
<name>A0A8H7V297_9FUNG</name>
<sequence length="81" mass="9488">MSTQLEQSNTTKSVRPFHVFIKQLFEDQKEQTRRMKETIFGYNFSSSLPTPPVSPPPNKGCTSWRASRAYPRPDYNMIFEQ</sequence>
<organism evidence="2 3">
    <name type="scientific">Mucor saturninus</name>
    <dbReference type="NCBI Taxonomy" id="64648"/>
    <lineage>
        <taxon>Eukaryota</taxon>
        <taxon>Fungi</taxon>
        <taxon>Fungi incertae sedis</taxon>
        <taxon>Mucoromycota</taxon>
        <taxon>Mucoromycotina</taxon>
        <taxon>Mucoromycetes</taxon>
        <taxon>Mucorales</taxon>
        <taxon>Mucorineae</taxon>
        <taxon>Mucoraceae</taxon>
        <taxon>Mucor</taxon>
    </lineage>
</organism>
<feature type="compositionally biased region" description="Pro residues" evidence="1">
    <location>
        <begin position="49"/>
        <end position="58"/>
    </location>
</feature>
<dbReference type="EMBL" id="JAEPRD010000080">
    <property type="protein sequence ID" value="KAG2200693.1"/>
    <property type="molecule type" value="Genomic_DNA"/>
</dbReference>
<evidence type="ECO:0000256" key="1">
    <source>
        <dbReference type="SAM" id="MobiDB-lite"/>
    </source>
</evidence>
<dbReference type="Proteomes" id="UP000603453">
    <property type="component" value="Unassembled WGS sequence"/>
</dbReference>
<protein>
    <submittedName>
        <fullName evidence="2">Uncharacterized protein</fullName>
    </submittedName>
</protein>
<evidence type="ECO:0000313" key="3">
    <source>
        <dbReference type="Proteomes" id="UP000603453"/>
    </source>
</evidence>
<comment type="caution">
    <text evidence="2">The sequence shown here is derived from an EMBL/GenBank/DDBJ whole genome shotgun (WGS) entry which is preliminary data.</text>
</comment>